<dbReference type="InterPro" id="IPR013360">
    <property type="entry name" value="Pilus_4_PilW"/>
</dbReference>
<organism evidence="3 4">
    <name type="scientific">Pseudacidovorax intermedius</name>
    <dbReference type="NCBI Taxonomy" id="433924"/>
    <lineage>
        <taxon>Bacteria</taxon>
        <taxon>Pseudomonadati</taxon>
        <taxon>Pseudomonadota</taxon>
        <taxon>Betaproteobacteria</taxon>
        <taxon>Burkholderiales</taxon>
        <taxon>Comamonadaceae</taxon>
        <taxon>Pseudacidovorax</taxon>
    </lineage>
</organism>
<comment type="caution">
    <text evidence="3">The sequence shown here is derived from an EMBL/GenBank/DDBJ whole genome shotgun (WGS) entry which is preliminary data.</text>
</comment>
<dbReference type="AlphaFoldDB" id="A0A147H1F7"/>
<feature type="repeat" description="TPR" evidence="1">
    <location>
        <begin position="101"/>
        <end position="134"/>
    </location>
</feature>
<reference evidence="3 4" key="1">
    <citation type="journal article" date="2016" name="Front. Microbiol.">
        <title>Genomic Resource of Rice Seed Associated Bacteria.</title>
        <authorList>
            <person name="Midha S."/>
            <person name="Bansal K."/>
            <person name="Sharma S."/>
            <person name="Kumar N."/>
            <person name="Patil P.P."/>
            <person name="Chaudhry V."/>
            <person name="Patil P.B."/>
        </authorList>
    </citation>
    <scope>NUCLEOTIDE SEQUENCE [LARGE SCALE GENOMIC DNA]</scope>
    <source>
        <strain evidence="3 4">NS331</strain>
    </source>
</reference>
<dbReference type="PANTHER" id="PTHR12558:SF13">
    <property type="entry name" value="CELL DIVISION CYCLE PROTEIN 27 HOMOLOG"/>
    <property type="match status" value="1"/>
</dbReference>
<evidence type="ECO:0000256" key="2">
    <source>
        <dbReference type="SAM" id="SignalP"/>
    </source>
</evidence>
<dbReference type="PROSITE" id="PS51257">
    <property type="entry name" value="PROKAR_LIPOPROTEIN"/>
    <property type="match status" value="1"/>
</dbReference>
<feature type="chain" id="PRO_5007547065" evidence="2">
    <location>
        <begin position="40"/>
        <end position="285"/>
    </location>
</feature>
<dbReference type="NCBIfam" id="TIGR02521">
    <property type="entry name" value="type_IV_pilW"/>
    <property type="match status" value="1"/>
</dbReference>
<dbReference type="EMBL" id="LDSL01000047">
    <property type="protein sequence ID" value="KTT23752.1"/>
    <property type="molecule type" value="Genomic_DNA"/>
</dbReference>
<dbReference type="InterPro" id="IPR019734">
    <property type="entry name" value="TPR_rpt"/>
</dbReference>
<dbReference type="RefSeq" id="WP_058641285.1">
    <property type="nucleotide sequence ID" value="NZ_LDSL01000047.1"/>
</dbReference>
<dbReference type="Proteomes" id="UP000072741">
    <property type="component" value="Unassembled WGS sequence"/>
</dbReference>
<keyword evidence="1" id="KW-0802">TPR repeat</keyword>
<dbReference type="SUPFAM" id="SSF48452">
    <property type="entry name" value="TPR-like"/>
    <property type="match status" value="1"/>
</dbReference>
<dbReference type="SMART" id="SM00028">
    <property type="entry name" value="TPR"/>
    <property type="match status" value="4"/>
</dbReference>
<dbReference type="OrthoDB" id="9814042at2"/>
<accession>A0A147H1F7</accession>
<evidence type="ECO:0000313" key="3">
    <source>
        <dbReference type="EMBL" id="KTT23752.1"/>
    </source>
</evidence>
<evidence type="ECO:0000256" key="1">
    <source>
        <dbReference type="PROSITE-ProRule" id="PRU00339"/>
    </source>
</evidence>
<dbReference type="InterPro" id="IPR011990">
    <property type="entry name" value="TPR-like_helical_dom_sf"/>
</dbReference>
<feature type="signal peptide" evidence="2">
    <location>
        <begin position="1"/>
        <end position="39"/>
    </location>
</feature>
<keyword evidence="2" id="KW-0732">Signal</keyword>
<keyword evidence="4" id="KW-1185">Reference proteome</keyword>
<gene>
    <name evidence="3" type="ORF">NS331_07030</name>
</gene>
<proteinExistence type="predicted"/>
<evidence type="ECO:0000313" key="4">
    <source>
        <dbReference type="Proteomes" id="UP000072741"/>
    </source>
</evidence>
<protein>
    <submittedName>
        <fullName evidence="3">Pilus assembly protein PilW</fullName>
    </submittedName>
</protein>
<dbReference type="Pfam" id="PF13424">
    <property type="entry name" value="TPR_12"/>
    <property type="match status" value="1"/>
</dbReference>
<dbReference type="PANTHER" id="PTHR12558">
    <property type="entry name" value="CELL DIVISION CYCLE 16,23,27"/>
    <property type="match status" value="1"/>
</dbReference>
<sequence>MILGRPPFLFFLPAARLPAAALLLCIAGVVAGCKSTAPAAVTPPPPPGATPLPVEAVDPATQAKRRGQLRLELALGYFEQGQNQVALEEVRNALTADPSLGAAYNLRGLIYMRLDDPAQAEDSFRRAVALNPRDADTLHNYGWLLCQQKRYADATQRFNAALAVPGYRDSARTLMTQGLCQMQAGDPAGAQRSLTQAYELDSANPVVGYNLALLMYQRRDDTRALFYIRRVNNSQAANAESLWLGIRIERRLGNREAVSQLADQLKRRFPDARETLAYERGNFND</sequence>
<dbReference type="PATRIC" id="fig|433924.3.peg.3353"/>
<dbReference type="PROSITE" id="PS50005">
    <property type="entry name" value="TPR"/>
    <property type="match status" value="1"/>
</dbReference>
<dbReference type="Gene3D" id="1.25.40.10">
    <property type="entry name" value="Tetratricopeptide repeat domain"/>
    <property type="match status" value="1"/>
</dbReference>
<name>A0A147H1F7_9BURK</name>